<keyword evidence="2" id="KW-1185">Reference proteome</keyword>
<proteinExistence type="predicted"/>
<dbReference type="RefSeq" id="WP_190572613.1">
    <property type="nucleotide sequence ID" value="NZ_JACJQL010000108.1"/>
</dbReference>
<sequence>MTDAQRLDHVEDELETVKQLLVSTARYAESSDRKIDRLAERQDLTQRQLDSLAVTVQTMSEKVDSLTTKIDNFVETTTDFVETTKARNAVLDGVVLRLDESQARLEASHASTNAAVDRLERILEQLIRRNGGSSL</sequence>
<name>A0ABR8BP27_9NOSO</name>
<dbReference type="EMBL" id="JACJQL010000108">
    <property type="protein sequence ID" value="MBD2255601.1"/>
    <property type="molecule type" value="Genomic_DNA"/>
</dbReference>
<dbReference type="Proteomes" id="UP000621307">
    <property type="component" value="Unassembled WGS sequence"/>
</dbReference>
<evidence type="ECO:0000313" key="1">
    <source>
        <dbReference type="EMBL" id="MBD2255601.1"/>
    </source>
</evidence>
<gene>
    <name evidence="1" type="ORF">H6G14_30850</name>
</gene>
<dbReference type="SUPFAM" id="SSF57997">
    <property type="entry name" value="Tropomyosin"/>
    <property type="match status" value="1"/>
</dbReference>
<evidence type="ECO:0000313" key="2">
    <source>
        <dbReference type="Proteomes" id="UP000621307"/>
    </source>
</evidence>
<protein>
    <submittedName>
        <fullName evidence="1">Uncharacterized protein</fullName>
    </submittedName>
</protein>
<organism evidence="1 2">
    <name type="scientific">Nostoc parmelioides FACHB-3921</name>
    <dbReference type="NCBI Taxonomy" id="2692909"/>
    <lineage>
        <taxon>Bacteria</taxon>
        <taxon>Bacillati</taxon>
        <taxon>Cyanobacteriota</taxon>
        <taxon>Cyanophyceae</taxon>
        <taxon>Nostocales</taxon>
        <taxon>Nostocaceae</taxon>
        <taxon>Nostoc</taxon>
    </lineage>
</organism>
<reference evidence="1 2" key="1">
    <citation type="journal article" date="2020" name="ISME J.">
        <title>Comparative genomics reveals insights into cyanobacterial evolution and habitat adaptation.</title>
        <authorList>
            <person name="Chen M.Y."/>
            <person name="Teng W.K."/>
            <person name="Zhao L."/>
            <person name="Hu C.X."/>
            <person name="Zhou Y.K."/>
            <person name="Han B.P."/>
            <person name="Song L.R."/>
            <person name="Shu W.S."/>
        </authorList>
    </citation>
    <scope>NUCLEOTIDE SEQUENCE [LARGE SCALE GENOMIC DNA]</scope>
    <source>
        <strain evidence="1 2">FACHB-3921</strain>
    </source>
</reference>
<dbReference type="Gene3D" id="1.20.5.170">
    <property type="match status" value="1"/>
</dbReference>
<comment type="caution">
    <text evidence="1">The sequence shown here is derived from an EMBL/GenBank/DDBJ whole genome shotgun (WGS) entry which is preliminary data.</text>
</comment>
<accession>A0ABR8BP27</accession>